<evidence type="ECO:0000259" key="22">
    <source>
        <dbReference type="PROSITE" id="PS51278"/>
    </source>
</evidence>
<dbReference type="GO" id="GO:0006537">
    <property type="term" value="P:glutamate biosynthetic process"/>
    <property type="evidence" value="ECO:0007669"/>
    <property type="project" value="UniProtKB-KW"/>
</dbReference>
<dbReference type="InterPro" id="IPR017932">
    <property type="entry name" value="GATase_2_dom"/>
</dbReference>
<evidence type="ECO:0000256" key="15">
    <source>
        <dbReference type="ARBA" id="ARBA00023164"/>
    </source>
</evidence>
<evidence type="ECO:0000256" key="7">
    <source>
        <dbReference type="ARBA" id="ARBA00022630"/>
    </source>
</evidence>
<comment type="cofactor">
    <cofactor evidence="2">
        <name>[3Fe-4S] cluster</name>
        <dbReference type="ChEBI" id="CHEBI:21137"/>
    </cofactor>
</comment>
<dbReference type="Gene3D" id="3.60.20.10">
    <property type="entry name" value="Glutamine Phosphoribosylpyrophosphate, subunit 1, domain 1"/>
    <property type="match status" value="1"/>
</dbReference>
<keyword evidence="9" id="KW-0479">Metal-binding</keyword>
<protein>
    <recommendedName>
        <fullName evidence="19">Glutamate synthase [NADPH] large chain</fullName>
        <ecNumber evidence="5">1.4.1.13</ecNumber>
    </recommendedName>
    <alternativeName>
        <fullName evidence="20">Glutamate synthase subunit alpha</fullName>
    </alternativeName>
</protein>
<evidence type="ECO:0000256" key="2">
    <source>
        <dbReference type="ARBA" id="ARBA00001927"/>
    </source>
</evidence>
<dbReference type="RefSeq" id="WP_187482648.1">
    <property type="nucleotide sequence ID" value="NZ_CP060695.1"/>
</dbReference>
<dbReference type="SUPFAM" id="SSF56235">
    <property type="entry name" value="N-terminal nucleophile aminohydrolases (Ntn hydrolases)"/>
    <property type="match status" value="1"/>
</dbReference>
<evidence type="ECO:0000256" key="4">
    <source>
        <dbReference type="ARBA" id="ARBA00009716"/>
    </source>
</evidence>
<keyword evidence="13" id="KW-0408">Iron</keyword>
<evidence type="ECO:0000256" key="12">
    <source>
        <dbReference type="ARBA" id="ARBA00023002"/>
    </source>
</evidence>
<dbReference type="Gene3D" id="3.20.20.70">
    <property type="entry name" value="Aldolase class I"/>
    <property type="match status" value="2"/>
</dbReference>
<organism evidence="23 24">
    <name type="scientific">Polaribacter pectinis</name>
    <dbReference type="NCBI Taxonomy" id="2738844"/>
    <lineage>
        <taxon>Bacteria</taxon>
        <taxon>Pseudomonadati</taxon>
        <taxon>Bacteroidota</taxon>
        <taxon>Flavobacteriia</taxon>
        <taxon>Flavobacteriales</taxon>
        <taxon>Flavobacteriaceae</taxon>
    </lineage>
</organism>
<keyword evidence="12 23" id="KW-0560">Oxidoreductase</keyword>
<feature type="domain" description="Glutamine amidotransferase type-2" evidence="22">
    <location>
        <begin position="16"/>
        <end position="411"/>
    </location>
</feature>
<dbReference type="Pfam" id="PF01493">
    <property type="entry name" value="GXGXG"/>
    <property type="match status" value="1"/>
</dbReference>
<comment type="cofactor">
    <cofactor evidence="1">
        <name>FMN</name>
        <dbReference type="ChEBI" id="CHEBI:58210"/>
    </cofactor>
</comment>
<gene>
    <name evidence="23" type="primary">gltB</name>
    <name evidence="23" type="ORF">H9W90_01095</name>
</gene>
<keyword evidence="16" id="KW-0003">3Fe-4S</keyword>
<evidence type="ECO:0000256" key="6">
    <source>
        <dbReference type="ARBA" id="ARBA00022605"/>
    </source>
</evidence>
<dbReference type="CDD" id="cd00982">
    <property type="entry name" value="gltB_C"/>
    <property type="match status" value="1"/>
</dbReference>
<dbReference type="CDD" id="cd02808">
    <property type="entry name" value="GltS_FMN"/>
    <property type="match status" value="1"/>
</dbReference>
<name>A0A7G9LAU7_9FLAO</name>
<dbReference type="GO" id="GO:0019676">
    <property type="term" value="P:ammonia assimilation cycle"/>
    <property type="evidence" value="ECO:0007669"/>
    <property type="project" value="TreeGrafter"/>
</dbReference>
<dbReference type="FunFam" id="2.160.20.60:FF:000001">
    <property type="entry name" value="Glutamate synthase, large subunit"/>
    <property type="match status" value="1"/>
</dbReference>
<evidence type="ECO:0000256" key="14">
    <source>
        <dbReference type="ARBA" id="ARBA00023014"/>
    </source>
</evidence>
<evidence type="ECO:0000256" key="17">
    <source>
        <dbReference type="ARBA" id="ARBA00037898"/>
    </source>
</evidence>
<evidence type="ECO:0000256" key="18">
    <source>
        <dbReference type="ARBA" id="ARBA00048151"/>
    </source>
</evidence>
<keyword evidence="6" id="KW-0028">Amino-acid biosynthesis</keyword>
<dbReference type="InterPro" id="IPR013785">
    <property type="entry name" value="Aldolase_TIM"/>
</dbReference>
<dbReference type="SUPFAM" id="SSF51395">
    <property type="entry name" value="FMN-linked oxidoreductases"/>
    <property type="match status" value="1"/>
</dbReference>
<keyword evidence="15" id="KW-0314">Glutamate biosynthesis</keyword>
<dbReference type="FunFam" id="3.20.20.70:FF:000053">
    <property type="entry name" value="Glutamate synthase large subunit"/>
    <property type="match status" value="1"/>
</dbReference>
<keyword evidence="14" id="KW-0411">Iron-sulfur</keyword>
<dbReference type="EMBL" id="CP060695">
    <property type="protein sequence ID" value="QNM85746.1"/>
    <property type="molecule type" value="Genomic_DNA"/>
</dbReference>
<dbReference type="Pfam" id="PF01645">
    <property type="entry name" value="Glu_synthase"/>
    <property type="match status" value="1"/>
</dbReference>
<dbReference type="GO" id="GO:0051538">
    <property type="term" value="F:3 iron, 4 sulfur cluster binding"/>
    <property type="evidence" value="ECO:0007669"/>
    <property type="project" value="UniProtKB-KW"/>
</dbReference>
<dbReference type="EC" id="1.4.1.13" evidence="5"/>
<dbReference type="KEGG" id="ppec:H9W90_01095"/>
<dbReference type="InterPro" id="IPR006982">
    <property type="entry name" value="Glu_synth_centr_N"/>
</dbReference>
<dbReference type="SUPFAM" id="SSF69336">
    <property type="entry name" value="Alpha subunit of glutamate synthase, C-terminal domain"/>
    <property type="match status" value="1"/>
</dbReference>
<dbReference type="InterPro" id="IPR029055">
    <property type="entry name" value="Ntn_hydrolases_N"/>
</dbReference>
<evidence type="ECO:0000313" key="24">
    <source>
        <dbReference type="Proteomes" id="UP000515808"/>
    </source>
</evidence>
<comment type="cofactor">
    <cofactor evidence="3">
        <name>FAD</name>
        <dbReference type="ChEBI" id="CHEBI:57692"/>
    </cofactor>
</comment>
<evidence type="ECO:0000256" key="13">
    <source>
        <dbReference type="ARBA" id="ARBA00023004"/>
    </source>
</evidence>
<evidence type="ECO:0000256" key="9">
    <source>
        <dbReference type="ARBA" id="ARBA00022723"/>
    </source>
</evidence>
<reference evidence="23 24" key="1">
    <citation type="submission" date="2020-08" db="EMBL/GenBank/DDBJ databases">
        <title>Polaribacter sp. L12M9 isolated from gut of the Korean scallop.</title>
        <authorList>
            <person name="Jeong Y.S."/>
        </authorList>
    </citation>
    <scope>NUCLEOTIDE SEQUENCE [LARGE SCALE GENOMIC DNA]</scope>
    <source>
        <strain evidence="23 24">L12M9</strain>
    </source>
</reference>
<evidence type="ECO:0000256" key="3">
    <source>
        <dbReference type="ARBA" id="ARBA00001974"/>
    </source>
</evidence>
<dbReference type="PANTHER" id="PTHR11938:SF133">
    <property type="entry name" value="GLUTAMATE SYNTHASE (NADH)"/>
    <property type="match status" value="1"/>
</dbReference>
<keyword evidence="24" id="KW-1185">Reference proteome</keyword>
<dbReference type="PANTHER" id="PTHR11938">
    <property type="entry name" value="FAD NADPH DEHYDROGENASE/OXIDOREDUCTASE"/>
    <property type="match status" value="1"/>
</dbReference>
<evidence type="ECO:0000256" key="8">
    <source>
        <dbReference type="ARBA" id="ARBA00022643"/>
    </source>
</evidence>
<keyword evidence="7" id="KW-0285">Flavoprotein</keyword>
<accession>A0A7G9LAU7</accession>
<dbReference type="InterPro" id="IPR036485">
    <property type="entry name" value="Glu_synth_asu_C_sf"/>
</dbReference>
<comment type="catalytic activity">
    <reaction evidence="18">
        <text>2 L-glutamate + NADP(+) = L-glutamine + 2-oxoglutarate + NADPH + H(+)</text>
        <dbReference type="Rhea" id="RHEA:15501"/>
        <dbReference type="ChEBI" id="CHEBI:15378"/>
        <dbReference type="ChEBI" id="CHEBI:16810"/>
        <dbReference type="ChEBI" id="CHEBI:29985"/>
        <dbReference type="ChEBI" id="CHEBI:57783"/>
        <dbReference type="ChEBI" id="CHEBI:58349"/>
        <dbReference type="ChEBI" id="CHEBI:58359"/>
        <dbReference type="EC" id="1.4.1.13"/>
    </reaction>
</comment>
<dbReference type="InterPro" id="IPR050711">
    <property type="entry name" value="ET-N_metabolism_enzyme"/>
</dbReference>
<comment type="similarity">
    <text evidence="4">Belongs to the glutamate synthase family.</text>
</comment>
<evidence type="ECO:0000256" key="16">
    <source>
        <dbReference type="ARBA" id="ARBA00023291"/>
    </source>
</evidence>
<proteinExistence type="inferred from homology"/>
<evidence type="ECO:0000256" key="10">
    <source>
        <dbReference type="ARBA" id="ARBA00022827"/>
    </source>
</evidence>
<evidence type="ECO:0000256" key="11">
    <source>
        <dbReference type="ARBA" id="ARBA00022962"/>
    </source>
</evidence>
<keyword evidence="10" id="KW-0274">FAD</keyword>
<dbReference type="NCBIfam" id="NF008730">
    <property type="entry name" value="PRK11750.1"/>
    <property type="match status" value="1"/>
</dbReference>
<evidence type="ECO:0000256" key="21">
    <source>
        <dbReference type="SAM" id="MobiDB-lite"/>
    </source>
</evidence>
<evidence type="ECO:0000256" key="5">
    <source>
        <dbReference type="ARBA" id="ARBA00012079"/>
    </source>
</evidence>
<dbReference type="FunFam" id="3.20.20.70:FF:000031">
    <property type="entry name" value="Glutamate synthase 1 [NADH]"/>
    <property type="match status" value="1"/>
</dbReference>
<feature type="region of interest" description="Disordered" evidence="21">
    <location>
        <begin position="897"/>
        <end position="920"/>
    </location>
</feature>
<dbReference type="PROSITE" id="PS51278">
    <property type="entry name" value="GATASE_TYPE_2"/>
    <property type="match status" value="1"/>
</dbReference>
<dbReference type="InterPro" id="IPR002932">
    <property type="entry name" value="Glu_synthdom"/>
</dbReference>
<evidence type="ECO:0000313" key="23">
    <source>
        <dbReference type="EMBL" id="QNM85746.1"/>
    </source>
</evidence>
<dbReference type="GO" id="GO:0004355">
    <property type="term" value="F:glutamate synthase (NADPH) activity"/>
    <property type="evidence" value="ECO:0007669"/>
    <property type="project" value="UniProtKB-EC"/>
</dbReference>
<dbReference type="GO" id="GO:0046872">
    <property type="term" value="F:metal ion binding"/>
    <property type="evidence" value="ECO:0007669"/>
    <property type="project" value="UniProtKB-KW"/>
</dbReference>
<feature type="compositionally biased region" description="Basic and acidic residues" evidence="21">
    <location>
        <begin position="907"/>
        <end position="919"/>
    </location>
</feature>
<evidence type="ECO:0000256" key="1">
    <source>
        <dbReference type="ARBA" id="ARBA00001917"/>
    </source>
</evidence>
<sequence>MEKQGLYLPEFEHENCGAGFICNLNGEKTNQIIHDALEILVKLEHRGGVSSDGKTGDGAGLLIDIPHKYFQRVCDFSLPEQREYAVGMVFLPKAKNQYIFCKSTFENEIKAQGLSILGWRDVPVDSTQLGPIALASEPNIEQIFVAKSEDEDEATFKAKLYAARKIAEHKIRQSKTSECGYFYVSSLSITTIIYKGIIMPEDIGPYYKDLQELDLVTRLALVHQRFSTNTMPTWELAQPFRHMCQNGEINTLRGNVSRMRVREEIMKSDVFGPQIEELFPIILPGKSDSASMDMVVELLTHTGRSLPEIMMMMIPEAWEKHKTMSKERKAFYEYNSCIMEPWDGPASVPFTDGDYIGALLDRNGLRPSRYTVTKSGKLIMSSEIGVVDIAPEDVKKHGRLEPGKMFLVDMNEGRIIEDEEIKAKIVLERPYQEWLDKTRLHLKDVPYTGDTCPIETIDIKTRQRLFNYTFEDIQEVITPMAQVGKEALGSMGIDTPLAVLSDRPQLISNYFKQLFAQVTNPPLDGIREEIVTDISLNLGKDRNIFSITERQCRKLNIKNPVISNADLEKIRSIDIESFKATTINILYPKAQGLNGLEDALDNIIIQVEKAIQNKNNIIILSDRGVNQEFAPIPALLACSFVNHQLNRLRKRSFFDIIIESAEPREPHHFATLFGYGASAINPYMVNEIIRAQVKEGFIVDMNEQQAVDNFNKAIGKGILKVMNKIGISTLHSYRGSQIFEIVGFNSQFVEKYFPYTASRIEGIGLYEIEKEIDQRYKQAYPNNQIDKNLSLNIGGDYRWRRNGERHLFNPTTVAKLQQAVRLSDQASYDVYAKTINEQAESLMTIRGLFQFDNLDPIPLDEVEPWTEIVKRFKTGAMSYGSISREAHENLAIAMNRIGGKSNSGEGGEDRKRFQKDINGDSRNSAIKQVASGRFGVTSHYLTNAREIQIKMAQGAKPGEGGQLPGYKVLPWIANARNSTPFVGLISPPPHHDIYSIEDLAQLIYDLKNANREARINVKLVSEVGVGTIAAGVAKAKADVVLIAGYDGGTGASPLTSLKHAGLPWELGLSEAQQTLVMNNLRSRIVVECDGQLKTGRDVAIAALLGAEEFGFATAPLVASGCIMMRKCHLNTCPVGIATQDKELRKNFKGTPEHVINFFYYIAEELRKIMAELGFRTLAEMVGQTHKINANKAIKHYKAKGLDLSSILHRPVGYNHLPVRNTEQQDHNLEDVLDFTILKDSHRALYRKEKMNLSYPIKNTDRTVGAIVSNEISKIYGHLGLPEDTLNINFTGSAGQSFGAFGAHGLTFILDGNTNDYLGKGLSGAKLIIKKPAKADFIAENNIIIGNVCLFGAVDGEAYINGIAGERFAVRNSGARTVVEGVGDHCCEYMTGGKVIVLGKTGRNFAAGMSGGIAYVYDPENKFVNGLCNTETIEFEEISDMDALDLKTTIEKHVLYTDSKKGASLLADWDASLKNFVKVMPTEYKKALERLETEEPMFEELTKA</sequence>
<dbReference type="Pfam" id="PF00310">
    <property type="entry name" value="GATase_2"/>
    <property type="match status" value="1"/>
</dbReference>
<dbReference type="Pfam" id="PF04898">
    <property type="entry name" value="Glu_syn_central"/>
    <property type="match status" value="1"/>
</dbReference>
<evidence type="ECO:0000256" key="19">
    <source>
        <dbReference type="ARBA" id="ARBA00072108"/>
    </source>
</evidence>
<keyword evidence="11" id="KW-0315">Glutamine amidotransferase</keyword>
<evidence type="ECO:0000256" key="20">
    <source>
        <dbReference type="ARBA" id="ARBA00079921"/>
    </source>
</evidence>
<dbReference type="CDD" id="cd00713">
    <property type="entry name" value="GltS"/>
    <property type="match status" value="1"/>
</dbReference>
<keyword evidence="8" id="KW-0288">FMN</keyword>
<comment type="pathway">
    <text evidence="17">Amino-acid biosynthesis; L-glutamate biosynthesis via GLT pathway; L-glutamate from 2-oxoglutarate and L-glutamine (NADP(+) route): step 1/1.</text>
</comment>
<dbReference type="FunFam" id="3.60.20.10:FF:000001">
    <property type="entry name" value="Glutamate synthase, large subunit"/>
    <property type="match status" value="1"/>
</dbReference>
<dbReference type="Proteomes" id="UP000515808">
    <property type="component" value="Chromosome"/>
</dbReference>
<dbReference type="InterPro" id="IPR002489">
    <property type="entry name" value="Glu_synth_asu_C"/>
</dbReference>
<dbReference type="Gene3D" id="2.160.20.60">
    <property type="entry name" value="Glutamate synthase, alpha subunit, C-terminal domain"/>
    <property type="match status" value="1"/>
</dbReference>